<dbReference type="PANTHER" id="PTHR11487:SF0">
    <property type="entry name" value="S-ACYL FATTY ACID SYNTHASE THIOESTERASE, MEDIUM CHAIN"/>
    <property type="match status" value="1"/>
</dbReference>
<proteinExistence type="inferred from homology"/>
<reference evidence="3 4" key="1">
    <citation type="submission" date="2020-08" db="EMBL/GenBank/DDBJ databases">
        <title>Genomic Encyclopedia of Type Strains, Phase III (KMG-III): the genomes of soil and plant-associated and newly described type strains.</title>
        <authorList>
            <person name="Whitman W."/>
        </authorList>
    </citation>
    <scope>NUCLEOTIDE SEQUENCE [LARGE SCALE GENOMIC DNA]</scope>
    <source>
        <strain evidence="3 4">CECT 8799</strain>
    </source>
</reference>
<comment type="caution">
    <text evidence="3">The sequence shown here is derived from an EMBL/GenBank/DDBJ whole genome shotgun (WGS) entry which is preliminary data.</text>
</comment>
<sequence>MTHSLLSLFCLPCAGASSAMYRPWRTLLGGGIELIPLEYPGRGTRFGDPFATTVDGLAAEMARRVRAQGASHYALFGHSLGAVIAFETACQLRELGHPPARALIVSARRSPELPVPPRRLHDAPDSELIEFLRELGGTPEAALQMPEMLELLLPVLRADLRLYENYHFRRGLPLDCPIYALGGREDSGTSVENMRAWSTHTRSDFSLELFEGGHFYLQEHQSAVLEYLNRLLTDGSEVSAAETGETVGSPCT</sequence>
<organism evidence="3 4">
    <name type="scientific">Microbulbifer rhizosphaerae</name>
    <dbReference type="NCBI Taxonomy" id="1562603"/>
    <lineage>
        <taxon>Bacteria</taxon>
        <taxon>Pseudomonadati</taxon>
        <taxon>Pseudomonadota</taxon>
        <taxon>Gammaproteobacteria</taxon>
        <taxon>Cellvibrionales</taxon>
        <taxon>Microbulbiferaceae</taxon>
        <taxon>Microbulbifer</taxon>
    </lineage>
</organism>
<dbReference type="Pfam" id="PF00975">
    <property type="entry name" value="Thioesterase"/>
    <property type="match status" value="1"/>
</dbReference>
<evidence type="ECO:0000259" key="2">
    <source>
        <dbReference type="Pfam" id="PF00975"/>
    </source>
</evidence>
<gene>
    <name evidence="3" type="ORF">FHS09_000014</name>
</gene>
<dbReference type="GO" id="GO:0008610">
    <property type="term" value="P:lipid biosynthetic process"/>
    <property type="evidence" value="ECO:0007669"/>
    <property type="project" value="TreeGrafter"/>
</dbReference>
<dbReference type="InterPro" id="IPR029058">
    <property type="entry name" value="AB_hydrolase_fold"/>
</dbReference>
<protein>
    <submittedName>
        <fullName evidence="3">Surfactin synthase thioesterase subunit</fullName>
    </submittedName>
</protein>
<evidence type="ECO:0000256" key="1">
    <source>
        <dbReference type="ARBA" id="ARBA00007169"/>
    </source>
</evidence>
<dbReference type="SUPFAM" id="SSF53474">
    <property type="entry name" value="alpha/beta-Hydrolases"/>
    <property type="match status" value="1"/>
</dbReference>
<name>A0A7W4W8U9_9GAMM</name>
<evidence type="ECO:0000313" key="4">
    <source>
        <dbReference type="Proteomes" id="UP000535937"/>
    </source>
</evidence>
<dbReference type="EMBL" id="JACHWZ010000001">
    <property type="protein sequence ID" value="MBB3059213.1"/>
    <property type="molecule type" value="Genomic_DNA"/>
</dbReference>
<dbReference type="AlphaFoldDB" id="A0A7W4W8U9"/>
<comment type="similarity">
    <text evidence="1">Belongs to the thioesterase family.</text>
</comment>
<keyword evidence="4" id="KW-1185">Reference proteome</keyword>
<dbReference type="Proteomes" id="UP000535937">
    <property type="component" value="Unassembled WGS sequence"/>
</dbReference>
<dbReference type="PANTHER" id="PTHR11487">
    <property type="entry name" value="THIOESTERASE"/>
    <property type="match status" value="1"/>
</dbReference>
<dbReference type="Gene3D" id="3.40.50.1820">
    <property type="entry name" value="alpha/beta hydrolase"/>
    <property type="match status" value="1"/>
</dbReference>
<evidence type="ECO:0000313" key="3">
    <source>
        <dbReference type="EMBL" id="MBB3059213.1"/>
    </source>
</evidence>
<feature type="domain" description="Thioesterase" evidence="2">
    <location>
        <begin position="8"/>
        <end position="230"/>
    </location>
</feature>
<accession>A0A7W4W8U9</accession>
<dbReference type="InterPro" id="IPR012223">
    <property type="entry name" value="TEII"/>
</dbReference>
<dbReference type="RefSeq" id="WP_183455512.1">
    <property type="nucleotide sequence ID" value="NZ_JACHWZ010000001.1"/>
</dbReference>
<dbReference type="InterPro" id="IPR001031">
    <property type="entry name" value="Thioesterase"/>
</dbReference>